<accession>B0C784</accession>
<organism evidence="1 2">
    <name type="scientific">Acaryochloris marina (strain MBIC 11017)</name>
    <dbReference type="NCBI Taxonomy" id="329726"/>
    <lineage>
        <taxon>Bacteria</taxon>
        <taxon>Bacillati</taxon>
        <taxon>Cyanobacteriota</taxon>
        <taxon>Cyanophyceae</taxon>
        <taxon>Acaryochloridales</taxon>
        <taxon>Acaryochloridaceae</taxon>
        <taxon>Acaryochloris</taxon>
    </lineage>
</organism>
<name>B0C784_ACAM1</name>
<evidence type="ECO:0000313" key="1">
    <source>
        <dbReference type="EMBL" id="ABW30061.1"/>
    </source>
</evidence>
<evidence type="ECO:0000313" key="2">
    <source>
        <dbReference type="Proteomes" id="UP000000268"/>
    </source>
</evidence>
<dbReference type="AlphaFoldDB" id="B0C784"/>
<dbReference type="HOGENOM" id="CLU_3245605_0_0_3"/>
<dbReference type="KEGG" id="amr:AM1_5097"/>
<protein>
    <submittedName>
        <fullName evidence="1">Uncharacterized protein</fullName>
    </submittedName>
</protein>
<sequence length="42" mass="4652">MPRITNLCSFLEAFADQLKGFEPVQNQLSLFQASLSSIAKAH</sequence>
<reference evidence="1 2" key="1">
    <citation type="journal article" date="2008" name="Proc. Natl. Acad. Sci. U.S.A.">
        <title>Niche adaptation and genome expansion in the chlorophyll d-producing cyanobacterium Acaryochloris marina.</title>
        <authorList>
            <person name="Swingley W.D."/>
            <person name="Chen M."/>
            <person name="Cheung P.C."/>
            <person name="Conrad A.L."/>
            <person name="Dejesa L.C."/>
            <person name="Hao J."/>
            <person name="Honchak B.M."/>
            <person name="Karbach L.E."/>
            <person name="Kurdoglu A."/>
            <person name="Lahiri S."/>
            <person name="Mastrian S.D."/>
            <person name="Miyashita H."/>
            <person name="Page L."/>
            <person name="Ramakrishna P."/>
            <person name="Satoh S."/>
            <person name="Sattley W.M."/>
            <person name="Shimada Y."/>
            <person name="Taylor H.L."/>
            <person name="Tomo T."/>
            <person name="Tsuchiya T."/>
            <person name="Wang Z.T."/>
            <person name="Raymond J."/>
            <person name="Mimuro M."/>
            <person name="Blankenship R.E."/>
            <person name="Touchman J.W."/>
        </authorList>
    </citation>
    <scope>NUCLEOTIDE SEQUENCE [LARGE SCALE GENOMIC DNA]</scope>
    <source>
        <strain evidence="2">MBIC 11017</strain>
    </source>
</reference>
<dbReference type="EMBL" id="CP000828">
    <property type="protein sequence ID" value="ABW30061.1"/>
    <property type="molecule type" value="Genomic_DNA"/>
</dbReference>
<dbReference type="Proteomes" id="UP000000268">
    <property type="component" value="Chromosome"/>
</dbReference>
<gene>
    <name evidence="1" type="ordered locus">AM1_5097</name>
</gene>
<keyword evidence="2" id="KW-1185">Reference proteome</keyword>
<proteinExistence type="predicted"/>